<keyword evidence="5" id="KW-0406">Ion transport</keyword>
<feature type="transmembrane region" description="Helical" evidence="7">
    <location>
        <begin position="566"/>
        <end position="585"/>
    </location>
</feature>
<feature type="transmembrane region" description="Helical" evidence="7">
    <location>
        <begin position="714"/>
        <end position="734"/>
    </location>
</feature>
<dbReference type="Pfam" id="PF01699">
    <property type="entry name" value="Na_Ca_ex"/>
    <property type="match status" value="2"/>
</dbReference>
<comment type="subcellular location">
    <subcellularLocation>
        <location evidence="1">Endomembrane system</location>
        <topology evidence="1">Multi-pass membrane protein</topology>
    </subcellularLocation>
</comment>
<evidence type="ECO:0000256" key="2">
    <source>
        <dbReference type="ARBA" id="ARBA00022448"/>
    </source>
</evidence>
<evidence type="ECO:0000256" key="3">
    <source>
        <dbReference type="ARBA" id="ARBA00022692"/>
    </source>
</evidence>
<dbReference type="InterPro" id="IPR044880">
    <property type="entry name" value="NCX_ion-bd_dom_sf"/>
</dbReference>
<feature type="transmembrane region" description="Helical" evidence="7">
    <location>
        <begin position="270"/>
        <end position="288"/>
    </location>
</feature>
<feature type="transmembrane region" description="Helical" evidence="7">
    <location>
        <begin position="23"/>
        <end position="44"/>
    </location>
</feature>
<dbReference type="SUPFAM" id="SSF49562">
    <property type="entry name" value="C2 domain (Calcium/lipid-binding domain, CaLB)"/>
    <property type="match status" value="1"/>
</dbReference>
<evidence type="ECO:0000256" key="1">
    <source>
        <dbReference type="ARBA" id="ARBA00004127"/>
    </source>
</evidence>
<dbReference type="Gene3D" id="2.60.40.150">
    <property type="entry name" value="C2 domain"/>
    <property type="match status" value="1"/>
</dbReference>
<dbReference type="AlphaFoldDB" id="A0A7S1X6M5"/>
<organism evidence="9">
    <name type="scientific">Tetraselmis chuii</name>
    <dbReference type="NCBI Taxonomy" id="63592"/>
    <lineage>
        <taxon>Eukaryota</taxon>
        <taxon>Viridiplantae</taxon>
        <taxon>Chlorophyta</taxon>
        <taxon>core chlorophytes</taxon>
        <taxon>Chlorodendrophyceae</taxon>
        <taxon>Chlorodendrales</taxon>
        <taxon>Chlorodendraceae</taxon>
        <taxon>Tetraselmis</taxon>
    </lineage>
</organism>
<feature type="domain" description="C2" evidence="8">
    <location>
        <begin position="315"/>
        <end position="442"/>
    </location>
</feature>
<dbReference type="InterPro" id="IPR035892">
    <property type="entry name" value="C2_domain_sf"/>
</dbReference>
<dbReference type="InterPro" id="IPR051171">
    <property type="entry name" value="CaCA"/>
</dbReference>
<evidence type="ECO:0000256" key="6">
    <source>
        <dbReference type="ARBA" id="ARBA00023136"/>
    </source>
</evidence>
<dbReference type="GO" id="GO:0016020">
    <property type="term" value="C:membrane"/>
    <property type="evidence" value="ECO:0007669"/>
    <property type="project" value="InterPro"/>
</dbReference>
<feature type="transmembrane region" description="Helical" evidence="7">
    <location>
        <begin position="209"/>
        <end position="230"/>
    </location>
</feature>
<feature type="transmembrane region" description="Helical" evidence="7">
    <location>
        <begin position="544"/>
        <end position="560"/>
    </location>
</feature>
<feature type="transmembrane region" description="Helical" evidence="7">
    <location>
        <begin position="125"/>
        <end position="146"/>
    </location>
</feature>
<dbReference type="InterPro" id="IPR004837">
    <property type="entry name" value="NaCa_Exmemb"/>
</dbReference>
<dbReference type="PRINTS" id="PR01259">
    <property type="entry name" value="NACAEXCHNGR"/>
</dbReference>
<keyword evidence="6 7" id="KW-0472">Membrane</keyword>
<evidence type="ECO:0000256" key="4">
    <source>
        <dbReference type="ARBA" id="ARBA00022989"/>
    </source>
</evidence>
<gene>
    <name evidence="9" type="ORF">TCHU04912_LOCUS13662</name>
</gene>
<feature type="transmembrane region" description="Helical" evidence="7">
    <location>
        <begin position="643"/>
        <end position="663"/>
    </location>
</feature>
<evidence type="ECO:0000256" key="5">
    <source>
        <dbReference type="ARBA" id="ARBA00023065"/>
    </source>
</evidence>
<evidence type="ECO:0000259" key="8">
    <source>
        <dbReference type="PROSITE" id="PS50004"/>
    </source>
</evidence>
<dbReference type="Gene3D" id="1.20.1420.30">
    <property type="entry name" value="NCX, central ion-binding region"/>
    <property type="match status" value="2"/>
</dbReference>
<dbReference type="CDD" id="cd00030">
    <property type="entry name" value="C2"/>
    <property type="match status" value="1"/>
</dbReference>
<dbReference type="Pfam" id="PF00168">
    <property type="entry name" value="C2"/>
    <property type="match status" value="1"/>
</dbReference>
<proteinExistence type="predicted"/>
<dbReference type="SMART" id="SM00239">
    <property type="entry name" value="C2"/>
    <property type="match status" value="1"/>
</dbReference>
<keyword evidence="4 7" id="KW-1133">Transmembrane helix</keyword>
<dbReference type="GO" id="GO:0012505">
    <property type="term" value="C:endomembrane system"/>
    <property type="evidence" value="ECO:0007669"/>
    <property type="project" value="UniProtKB-SubCell"/>
</dbReference>
<feature type="transmembrane region" description="Helical" evidence="7">
    <location>
        <begin position="592"/>
        <end position="611"/>
    </location>
</feature>
<dbReference type="InterPro" id="IPR000008">
    <property type="entry name" value="C2_dom"/>
</dbReference>
<feature type="transmembrane region" description="Helical" evidence="7">
    <location>
        <begin position="242"/>
        <end position="264"/>
    </location>
</feature>
<dbReference type="InterPro" id="IPR004836">
    <property type="entry name" value="Na_Ca_Ex"/>
</dbReference>
<evidence type="ECO:0000313" key="9">
    <source>
        <dbReference type="EMBL" id="CAD9211423.1"/>
    </source>
</evidence>
<evidence type="ECO:0000256" key="7">
    <source>
        <dbReference type="SAM" id="Phobius"/>
    </source>
</evidence>
<keyword evidence="2" id="KW-0813">Transport</keyword>
<name>A0A7S1X6M5_9CHLO</name>
<feature type="transmembrane region" description="Helical" evidence="7">
    <location>
        <begin position="167"/>
        <end position="189"/>
    </location>
</feature>
<sequence>MASAALARVGRQRTRARQLRAKLARLGMRMGAVVLFSVVLQIFMVDGRLNRDVLRKEVCDRVKADSMDTNPDCFSAVEETSTGWLIEVYSKGEAAASARVEGWAYCPSYILLPAENTWNRGVRGFLYLFALLYSFLGIAIVSDVFMASIETITSKKVKNAAGEEEDFWNPTVANLTLMALGSSAPEILLNVVGVGFSLDSAADPLGPSTIVGSASFNLLIISAVCVMAPVPDVRKIEGLDVFAVTAFTSVWAYIWLLIILQVHTPGEVDIWEALVTLFQFPLLVFVAWGQDIKWRFRCLSGGVVSPEEEAALGDQPQQHHTYLEYRRNACKMMEGATREDLSPADQEVVDQPPEFTANGMYSDPYCRVIIDGESKQTAWKKKRLNPIWKEKFVFDIDSSNPKHMTAKFEVYDRDELTKDDFLGEAEVDLNELTKSNTVEHQLKLVLPSDTSIDAGSIKVVMRLLSQAEESKWSVMIEVVEGRNLLAMDTPNKVLDAMATSIGRQLTRMKTMSTKGVLGAAYSKQLREAITPGGEADGDLTSLDCVMHFLTIFWKVLFALIPPPHLYGGWLSFVVCLIFIGALTAVVGEIAGLFGCTAGVSKSLTAITFVALGTSLPDTFASKVAAQQEETADAALGNITGSNAVNVFLGIGLPWTIAAVYWQVKCSIPFPASSIGFVEGVIIFSVCATICLAGLMARRFFLGAELGGTNKVANYGSSAVFIGLWLTYIGLFAYFEKNPIFTPEVGVTSIAHGCPVAD</sequence>
<dbReference type="EMBL" id="HBGG01026469">
    <property type="protein sequence ID" value="CAD9211423.1"/>
    <property type="molecule type" value="Transcribed_RNA"/>
</dbReference>
<feature type="transmembrane region" description="Helical" evidence="7">
    <location>
        <begin position="675"/>
        <end position="694"/>
    </location>
</feature>
<keyword evidence="3 7" id="KW-0812">Transmembrane</keyword>
<protein>
    <recommendedName>
        <fullName evidence="8">C2 domain-containing protein</fullName>
    </recommendedName>
</protein>
<accession>A0A7S1X6M5</accession>
<reference evidence="9" key="1">
    <citation type="submission" date="2021-01" db="EMBL/GenBank/DDBJ databases">
        <authorList>
            <person name="Corre E."/>
            <person name="Pelletier E."/>
            <person name="Niang G."/>
            <person name="Scheremetjew M."/>
            <person name="Finn R."/>
            <person name="Kale V."/>
            <person name="Holt S."/>
            <person name="Cochrane G."/>
            <person name="Meng A."/>
            <person name="Brown T."/>
            <person name="Cohen L."/>
        </authorList>
    </citation>
    <scope>NUCLEOTIDE SEQUENCE</scope>
    <source>
        <strain evidence="9">PLY429</strain>
    </source>
</reference>
<dbReference type="PANTHER" id="PTHR11878:SF65">
    <property type="entry name" value="NA_CA-EXCHANGE PROTEIN, ISOFORM G"/>
    <property type="match status" value="1"/>
</dbReference>
<dbReference type="PANTHER" id="PTHR11878">
    <property type="entry name" value="SODIUM/CALCIUM EXCHANGER"/>
    <property type="match status" value="1"/>
</dbReference>
<dbReference type="PROSITE" id="PS50004">
    <property type="entry name" value="C2"/>
    <property type="match status" value="1"/>
</dbReference>
<dbReference type="GO" id="GO:0005432">
    <property type="term" value="F:calcium:sodium antiporter activity"/>
    <property type="evidence" value="ECO:0007669"/>
    <property type="project" value="InterPro"/>
</dbReference>